<dbReference type="InterPro" id="IPR052159">
    <property type="entry name" value="Competence_DNA_uptake"/>
</dbReference>
<dbReference type="RefSeq" id="WP_047214175.1">
    <property type="nucleotide sequence ID" value="NZ_CP011568.3"/>
</dbReference>
<dbReference type="Gene3D" id="3.60.15.10">
    <property type="entry name" value="Ribonuclease Z/Hydroxyacylglutathione hydrolase-like"/>
    <property type="match status" value="1"/>
</dbReference>
<dbReference type="PATRIC" id="fig|445709.3.peg.1948"/>
<dbReference type="SUPFAM" id="SSF56281">
    <property type="entry name" value="Metallo-hydrolase/oxidoreductase"/>
    <property type="match status" value="1"/>
</dbReference>
<organism evidence="2 3">
    <name type="scientific">Pandoraea thiooxydans</name>
    <dbReference type="NCBI Taxonomy" id="445709"/>
    <lineage>
        <taxon>Bacteria</taxon>
        <taxon>Pseudomonadati</taxon>
        <taxon>Pseudomonadota</taxon>
        <taxon>Betaproteobacteria</taxon>
        <taxon>Burkholderiales</taxon>
        <taxon>Burkholderiaceae</taxon>
        <taxon>Pandoraea</taxon>
    </lineage>
</organism>
<dbReference type="AlphaFoldDB" id="A0A0G3ESL8"/>
<feature type="domain" description="Metallo-beta-lactamase" evidence="1">
    <location>
        <begin position="42"/>
        <end position="94"/>
    </location>
</feature>
<dbReference type="OrthoDB" id="418728at2"/>
<evidence type="ECO:0000313" key="3">
    <source>
        <dbReference type="Proteomes" id="UP000036700"/>
    </source>
</evidence>
<evidence type="ECO:0000259" key="1">
    <source>
        <dbReference type="Pfam" id="PF00753"/>
    </source>
</evidence>
<proteinExistence type="predicted"/>
<dbReference type="STRING" id="445709.ABW99_09110"/>
<dbReference type="KEGG" id="ptx:ABW99_09110"/>
<dbReference type="PANTHER" id="PTHR30619">
    <property type="entry name" value="DNA INTERNALIZATION/COMPETENCE PROTEIN COMEC/REC2"/>
    <property type="match status" value="1"/>
</dbReference>
<dbReference type="InterPro" id="IPR001279">
    <property type="entry name" value="Metallo-B-lactamas"/>
</dbReference>
<dbReference type="InterPro" id="IPR036866">
    <property type="entry name" value="RibonucZ/Hydroxyglut_hydro"/>
</dbReference>
<dbReference type="Pfam" id="PF00753">
    <property type="entry name" value="Lactamase_B"/>
    <property type="match status" value="1"/>
</dbReference>
<accession>A0A0G3ESL8</accession>
<evidence type="ECO:0000313" key="2">
    <source>
        <dbReference type="EMBL" id="AKJ68352.1"/>
    </source>
</evidence>
<dbReference type="EMBL" id="CP011568">
    <property type="protein sequence ID" value="AKJ68352.1"/>
    <property type="molecule type" value="Genomic_DNA"/>
</dbReference>
<dbReference type="Proteomes" id="UP000036700">
    <property type="component" value="Chromosome"/>
</dbReference>
<sequence length="356" mass="39489">MPDSYELDFLAVETDKSGDAITIRYVIDGIAGVHVVDGGYIDTGDTIIDHINTHYGVTHVDHVILTHPDQDHANGLRKVLETLSVGTLWINRPWIYAERLLPRFETYTSAEALRRKLRSTYSATAALEDIAIEKNIPIRDPLQGATIGPFHVLAPSLNRYLDLVVHSEKTPEAAQESTLATIFDGFFKAAKSIANFIKGAWGDENFPEDGTSNENEMSVVQFAEINGKRILLTGDAGRDALNEAADYAPTIGLTLPGVYEFQVPHHGGRHNVSTEVLDRWLGPRLEDQPEKTTWRAVCSSAKADEHHPRKVVIRAMVHRGAWFGATEGRSILLSSGITREGWTSIPQIDYPPEFEE</sequence>
<protein>
    <submittedName>
        <fullName evidence="2">Competence protein ComEC</fullName>
    </submittedName>
</protein>
<dbReference type="PANTHER" id="PTHR30619:SF1">
    <property type="entry name" value="RECOMBINATION PROTEIN 2"/>
    <property type="match status" value="1"/>
</dbReference>
<keyword evidence="3" id="KW-1185">Reference proteome</keyword>
<gene>
    <name evidence="2" type="ORF">ABW99_09110</name>
</gene>
<reference evidence="3" key="1">
    <citation type="submission" date="2015-06" db="EMBL/GenBank/DDBJ databases">
        <authorList>
            <person name="Lim Y.L."/>
            <person name="Ee R."/>
            <person name="Yong D."/>
            <person name="How K.Y."/>
            <person name="Yin W.F."/>
            <person name="Chan K.G."/>
        </authorList>
    </citation>
    <scope>NUCLEOTIDE SEQUENCE [LARGE SCALE GENOMIC DNA]</scope>
    <source>
        <strain evidence="3">DSM 25325</strain>
    </source>
</reference>
<name>A0A0G3ESL8_9BURK</name>